<evidence type="ECO:0000313" key="3">
    <source>
        <dbReference type="Proteomes" id="UP001162483"/>
    </source>
</evidence>
<protein>
    <submittedName>
        <fullName evidence="2">Uncharacterized protein</fullName>
    </submittedName>
</protein>
<feature type="compositionally biased region" description="Low complexity" evidence="1">
    <location>
        <begin position="68"/>
        <end position="99"/>
    </location>
</feature>
<accession>A0ABN9HRF3</accession>
<sequence length="258" mass="26663">MMKMTAGKRSPPIKPLLGMNPFQKNPKHASVLAESGINYDKPLPPIQVASLRADRIAKEKKALEQVRAQQQTGPLPQQPQQNGQQPAQPTAVQTAQAQTPTPAVTQAQVVVQQQPAAKNLNTGTTPITTPTLITGTIKAAVPGTTIATGTVTANVLVNTVSGVASVPSATFQPINKRLVSPVVTGAVSSAGAATGQLVQQRTATTPTAPTEMVTIATSPGVRAVTAGTVVSTNLTPVQTQARAIVTQVTTGSMFLYLL</sequence>
<evidence type="ECO:0000313" key="2">
    <source>
        <dbReference type="EMBL" id="CAI9622546.1"/>
    </source>
</evidence>
<organism evidence="2 3">
    <name type="scientific">Staurois parvus</name>
    <dbReference type="NCBI Taxonomy" id="386267"/>
    <lineage>
        <taxon>Eukaryota</taxon>
        <taxon>Metazoa</taxon>
        <taxon>Chordata</taxon>
        <taxon>Craniata</taxon>
        <taxon>Vertebrata</taxon>
        <taxon>Euteleostomi</taxon>
        <taxon>Amphibia</taxon>
        <taxon>Batrachia</taxon>
        <taxon>Anura</taxon>
        <taxon>Neobatrachia</taxon>
        <taxon>Ranoidea</taxon>
        <taxon>Ranidae</taxon>
        <taxon>Staurois</taxon>
    </lineage>
</organism>
<dbReference type="PANTHER" id="PTHR46459:SF2">
    <property type="entry name" value="E1A-BINDING PROTEIN P400"/>
    <property type="match status" value="1"/>
</dbReference>
<name>A0ABN9HRF3_9NEOB</name>
<dbReference type="Proteomes" id="UP001162483">
    <property type="component" value="Unassembled WGS sequence"/>
</dbReference>
<keyword evidence="3" id="KW-1185">Reference proteome</keyword>
<dbReference type="PANTHER" id="PTHR46459">
    <property type="entry name" value="E1A-BINDING PROTEIN P400-RELATED"/>
    <property type="match status" value="1"/>
</dbReference>
<comment type="caution">
    <text evidence="2">The sequence shown here is derived from an EMBL/GenBank/DDBJ whole genome shotgun (WGS) entry which is preliminary data.</text>
</comment>
<feature type="region of interest" description="Disordered" evidence="1">
    <location>
        <begin position="1"/>
        <end position="22"/>
    </location>
</feature>
<feature type="region of interest" description="Disordered" evidence="1">
    <location>
        <begin position="62"/>
        <end position="99"/>
    </location>
</feature>
<reference evidence="2" key="1">
    <citation type="submission" date="2023-05" db="EMBL/GenBank/DDBJ databases">
        <authorList>
            <person name="Stuckert A."/>
        </authorList>
    </citation>
    <scope>NUCLEOTIDE SEQUENCE</scope>
</reference>
<gene>
    <name evidence="2" type="ORF">SPARVUS_LOCUS16307742</name>
</gene>
<dbReference type="EMBL" id="CATNWA010021404">
    <property type="protein sequence ID" value="CAI9622546.1"/>
    <property type="molecule type" value="Genomic_DNA"/>
</dbReference>
<proteinExistence type="predicted"/>
<evidence type="ECO:0000256" key="1">
    <source>
        <dbReference type="SAM" id="MobiDB-lite"/>
    </source>
</evidence>